<dbReference type="Proteomes" id="UP000315369">
    <property type="component" value="Unassembled WGS sequence"/>
</dbReference>
<proteinExistence type="predicted"/>
<feature type="transmembrane region" description="Helical" evidence="1">
    <location>
        <begin position="115"/>
        <end position="133"/>
    </location>
</feature>
<keyword evidence="1" id="KW-1133">Transmembrane helix</keyword>
<keyword evidence="1" id="KW-0472">Membrane</keyword>
<protein>
    <submittedName>
        <fullName evidence="2">Uncharacterized protein</fullName>
    </submittedName>
</protein>
<comment type="caution">
    <text evidence="2">The sequence shown here is derived from an EMBL/GenBank/DDBJ whole genome shotgun (WGS) entry which is preliminary data.</text>
</comment>
<keyword evidence="1" id="KW-0812">Transmembrane</keyword>
<dbReference type="RefSeq" id="WP_141644134.1">
    <property type="nucleotide sequence ID" value="NZ_VIFM01000076.1"/>
</dbReference>
<reference evidence="2 3" key="1">
    <citation type="submission" date="2019-06" db="EMBL/GenBank/DDBJ databases">
        <authorList>
            <person name="Livingstone P."/>
            <person name="Whitworth D."/>
        </authorList>
    </citation>
    <scope>NUCLEOTIDE SEQUENCE [LARGE SCALE GENOMIC DNA]</scope>
    <source>
        <strain evidence="2 3">AM401</strain>
    </source>
</reference>
<feature type="transmembrane region" description="Helical" evidence="1">
    <location>
        <begin position="12"/>
        <end position="35"/>
    </location>
</feature>
<accession>A0A540WYR6</accession>
<dbReference type="AlphaFoldDB" id="A0A540WYR6"/>
<name>A0A540WYR6_9BACT</name>
<dbReference type="EMBL" id="VIFM01000076">
    <property type="protein sequence ID" value="TQF14147.1"/>
    <property type="molecule type" value="Genomic_DNA"/>
</dbReference>
<evidence type="ECO:0000313" key="3">
    <source>
        <dbReference type="Proteomes" id="UP000315369"/>
    </source>
</evidence>
<evidence type="ECO:0000313" key="2">
    <source>
        <dbReference type="EMBL" id="TQF14147.1"/>
    </source>
</evidence>
<feature type="transmembrane region" description="Helical" evidence="1">
    <location>
        <begin position="55"/>
        <end position="72"/>
    </location>
</feature>
<evidence type="ECO:0000256" key="1">
    <source>
        <dbReference type="SAM" id="Phobius"/>
    </source>
</evidence>
<organism evidence="2 3">
    <name type="scientific">Myxococcus llanfairpwllgwyngyllgogerychwyrndrobwllllantysiliogogogochensis</name>
    <dbReference type="NCBI Taxonomy" id="2590453"/>
    <lineage>
        <taxon>Bacteria</taxon>
        <taxon>Pseudomonadati</taxon>
        <taxon>Myxococcota</taxon>
        <taxon>Myxococcia</taxon>
        <taxon>Myxococcales</taxon>
        <taxon>Cystobacterineae</taxon>
        <taxon>Myxococcaceae</taxon>
        <taxon>Myxococcus</taxon>
    </lineage>
</organism>
<gene>
    <name evidence="2" type="ORF">FJV41_20125</name>
</gene>
<feature type="transmembrane region" description="Helical" evidence="1">
    <location>
        <begin position="84"/>
        <end position="103"/>
    </location>
</feature>
<keyword evidence="3" id="KW-1185">Reference proteome</keyword>
<sequence>MRGASTPLDTRVRLAGTLLGGAAGTAAGGTIGGLFSMGKLTSCGSFPATIHCGQSLVPIFIGMAGGAGIGVFATGRALGSNGDFALSVLGGGLGTVVVALMTGDNAPGEPLVTEGGTHIVLSLLIPAAGALLLNELSHRFSGGGLSARSPRRDEGLPVAPTVGASRDGGFAGLVGRF</sequence>